<dbReference type="Gene3D" id="3.40.50.410">
    <property type="entry name" value="von Willebrand factor, type A domain"/>
    <property type="match status" value="1"/>
</dbReference>
<reference evidence="2" key="1">
    <citation type="submission" date="2021-06" db="EMBL/GenBank/DDBJ databases">
        <title>Direct submission.</title>
        <authorList>
            <person name="Lee C.-S."/>
            <person name="Jin L."/>
        </authorList>
    </citation>
    <scope>NUCLEOTIDE SEQUENCE</scope>
    <source>
        <strain evidence="2">Con5</strain>
    </source>
</reference>
<evidence type="ECO:0000313" key="3">
    <source>
        <dbReference type="Proteomes" id="UP000679352"/>
    </source>
</evidence>
<accession>A0A975S0H0</accession>
<dbReference type="AlphaFoldDB" id="A0A975S0H0"/>
<organism evidence="2 3">
    <name type="scientific">Gemmobacter fulvus</name>
    <dbReference type="NCBI Taxonomy" id="2840474"/>
    <lineage>
        <taxon>Bacteria</taxon>
        <taxon>Pseudomonadati</taxon>
        <taxon>Pseudomonadota</taxon>
        <taxon>Alphaproteobacteria</taxon>
        <taxon>Rhodobacterales</taxon>
        <taxon>Paracoccaceae</taxon>
        <taxon>Gemmobacter</taxon>
    </lineage>
</organism>
<dbReference type="Pfam" id="PF13519">
    <property type="entry name" value="VWA_2"/>
    <property type="match status" value="1"/>
</dbReference>
<dbReference type="EMBL" id="CP076361">
    <property type="protein sequence ID" value="QWK89256.1"/>
    <property type="molecule type" value="Genomic_DNA"/>
</dbReference>
<dbReference type="InterPro" id="IPR036465">
    <property type="entry name" value="vWFA_dom_sf"/>
</dbReference>
<name>A0A975S0H0_9RHOB</name>
<dbReference type="InterPro" id="IPR002035">
    <property type="entry name" value="VWF_A"/>
</dbReference>
<evidence type="ECO:0000259" key="1">
    <source>
        <dbReference type="PROSITE" id="PS50234"/>
    </source>
</evidence>
<protein>
    <submittedName>
        <fullName evidence="2">VWA domain-containing protein</fullName>
    </submittedName>
</protein>
<dbReference type="PROSITE" id="PS50234">
    <property type="entry name" value="VWFA"/>
    <property type="match status" value="1"/>
</dbReference>
<dbReference type="KEGG" id="gfu:KM031_10275"/>
<feature type="domain" description="VWFA" evidence="1">
    <location>
        <begin position="18"/>
        <end position="197"/>
    </location>
</feature>
<evidence type="ECO:0000313" key="2">
    <source>
        <dbReference type="EMBL" id="QWK89256.1"/>
    </source>
</evidence>
<dbReference type="SMART" id="SM00327">
    <property type="entry name" value="VWA"/>
    <property type="match status" value="1"/>
</dbReference>
<keyword evidence="3" id="KW-1185">Reference proteome</keyword>
<dbReference type="Proteomes" id="UP000679352">
    <property type="component" value="Chromosome"/>
</dbReference>
<gene>
    <name evidence="2" type="ORF">KM031_10275</name>
</gene>
<dbReference type="SUPFAM" id="SSF53300">
    <property type="entry name" value="vWA-like"/>
    <property type="match status" value="1"/>
</dbReference>
<dbReference type="RefSeq" id="WP_215504981.1">
    <property type="nucleotide sequence ID" value="NZ_CP076361.1"/>
</dbReference>
<sequence>MMAAALTAAGPVQAETPATIIVMDGSGSMWGQIDGRPKLEIARETVAGVLTQIPAEQELGLLAYGHREKGNCGDIELMVPPAPGTAGQIRDAVNAMRFLGKTPLSDAVRQAAEALRSGEEAATVVLVTDGLETCAADPCALGQELEAAGLNFTAHVIGFGLSEAEGAQVSCLADTTGGRYFEAANANDLAEALRATVTAPPSPPVPPKPRRYFPGAPMMAAIALAPTGGTTGAPAGMPAAFAFPPDGTAEQCNALCAGDALCAAWRYDPGATAQCTGFGASTEMDYTTQGLGDGWASGIKDGVLMLVRPYVPQEPLPEATLDAPETAPIGQSVAVGWTGPAAELDTIEIGLPGDGERWTWAYVANGNPVSLLMPGEPGNYELRYRFRDHTVIATRAIVATDAPVTMTAPAQVRAGSEMSITWIGPNAPQDNIQIAEAGSDSYISYAYVNAGNPLTMTAPDTPGQYELRYKLSDTEVIATRPLEVLPPDAPLPGANP</sequence>
<proteinExistence type="predicted"/>